<evidence type="ECO:0000259" key="2">
    <source>
        <dbReference type="Pfam" id="PF11141"/>
    </source>
</evidence>
<dbReference type="InterPro" id="IPR016937">
    <property type="entry name" value="UCP029727"/>
</dbReference>
<evidence type="ECO:0008006" key="6">
    <source>
        <dbReference type="Google" id="ProtNLM"/>
    </source>
</evidence>
<dbReference type="InterPro" id="IPR045968">
    <property type="entry name" value="DUF5924"/>
</dbReference>
<dbReference type="Proteomes" id="UP000185841">
    <property type="component" value="Unassembled WGS sequence"/>
</dbReference>
<keyword evidence="1" id="KW-1133">Transmembrane helix</keyword>
<evidence type="ECO:0000313" key="5">
    <source>
        <dbReference type="Proteomes" id="UP000185841"/>
    </source>
</evidence>
<dbReference type="Pfam" id="PF11141">
    <property type="entry name" value="DUF2914"/>
    <property type="match status" value="1"/>
</dbReference>
<evidence type="ECO:0000313" key="4">
    <source>
        <dbReference type="EMBL" id="SIP87621.1"/>
    </source>
</evidence>
<feature type="transmembrane region" description="Helical" evidence="1">
    <location>
        <begin position="139"/>
        <end position="163"/>
    </location>
</feature>
<reference evidence="4 5" key="1">
    <citation type="submission" date="2017-01" db="EMBL/GenBank/DDBJ databases">
        <authorList>
            <person name="Mah S.A."/>
            <person name="Swanson W.J."/>
            <person name="Moy G.W."/>
            <person name="Vacquier V.D."/>
        </authorList>
    </citation>
    <scope>NUCLEOTIDE SEQUENCE [LARGE SCALE GENOMIC DNA]</scope>
    <source>
        <strain evidence="4 5">RU36E</strain>
    </source>
</reference>
<protein>
    <recommendedName>
        <fullName evidence="6">DUF2914 domain-containing protein</fullName>
    </recommendedName>
</protein>
<dbReference type="PIRSF" id="PIRSF029727">
    <property type="entry name" value="UCP029727"/>
    <property type="match status" value="1"/>
</dbReference>
<keyword evidence="1" id="KW-0472">Membrane</keyword>
<feature type="transmembrane region" description="Helical" evidence="1">
    <location>
        <begin position="108"/>
        <end position="127"/>
    </location>
</feature>
<sequence>MPHWKPHLLRLLALLQRYPGLIAAFGFCSGVASFILVDRQAGVGKVIAVLMLLSWAWLLLEGLLTRSAARWLGIEVPPLLLRYLTQLIHQESLFFALPFFFVTTAWNSGQALFTGLLGAAALLAITDPLYYKWLAARRWLYLSFHTLALFAVLLVALPLIVHLTTAESYRLALGVALVVALPSLGSSLRIQRWWRWPVLVGLLLALGLGAWLARPWVPPATLWLTQVAVTAELQQRNPGRSLEQVEAAQLHQAGLYAYTAISAPRGLNERIYHVWKRDGVEMDRIALDIHGGRKAGYRAWTHKRNFPAQAAGNWQVQVVTEAGQQIGVLRFVVTDQAGPVRP</sequence>
<feature type="transmembrane region" description="Helical" evidence="1">
    <location>
        <begin position="169"/>
        <end position="186"/>
    </location>
</feature>
<dbReference type="InterPro" id="IPR022606">
    <property type="entry name" value="DUF2914"/>
</dbReference>
<evidence type="ECO:0000259" key="3">
    <source>
        <dbReference type="Pfam" id="PF19346"/>
    </source>
</evidence>
<feature type="transmembrane region" description="Helical" evidence="1">
    <location>
        <begin position="43"/>
        <end position="60"/>
    </location>
</feature>
<name>A0A1N6N6F8_AQUAC</name>
<feature type="transmembrane region" description="Helical" evidence="1">
    <location>
        <begin position="193"/>
        <end position="213"/>
    </location>
</feature>
<feature type="transmembrane region" description="Helical" evidence="1">
    <location>
        <begin position="20"/>
        <end position="37"/>
    </location>
</feature>
<dbReference type="EMBL" id="FTMP01000001">
    <property type="protein sequence ID" value="SIP87621.1"/>
    <property type="molecule type" value="Genomic_DNA"/>
</dbReference>
<feature type="domain" description="DUF2914" evidence="2">
    <location>
        <begin position="269"/>
        <end position="333"/>
    </location>
</feature>
<dbReference type="AlphaFoldDB" id="A0A1N6N6F8"/>
<evidence type="ECO:0000256" key="1">
    <source>
        <dbReference type="SAM" id="Phobius"/>
    </source>
</evidence>
<organism evidence="4 5">
    <name type="scientific">Aquipseudomonas alcaligenes</name>
    <name type="common">Pseudomonas alcaligenes</name>
    <dbReference type="NCBI Taxonomy" id="43263"/>
    <lineage>
        <taxon>Bacteria</taxon>
        <taxon>Pseudomonadati</taxon>
        <taxon>Pseudomonadota</taxon>
        <taxon>Gammaproteobacteria</taxon>
        <taxon>Pseudomonadales</taxon>
        <taxon>Pseudomonadaceae</taxon>
        <taxon>Aquipseudomonas</taxon>
    </lineage>
</organism>
<accession>A0A1N6N6F8</accession>
<gene>
    <name evidence="4" type="ORF">SAMN05878282_10164</name>
</gene>
<proteinExistence type="predicted"/>
<dbReference type="RefSeq" id="WP_076423412.1">
    <property type="nucleotide sequence ID" value="NZ_FTMP01000001.1"/>
</dbReference>
<feature type="domain" description="DUF5924" evidence="3">
    <location>
        <begin position="1"/>
        <end position="257"/>
    </location>
</feature>
<dbReference type="Pfam" id="PF19346">
    <property type="entry name" value="DUF5924"/>
    <property type="match status" value="1"/>
</dbReference>
<keyword evidence="1" id="KW-0812">Transmembrane</keyword>